<dbReference type="OrthoDB" id="5871148at2759"/>
<organism evidence="1 2">
    <name type="scientific">Dictyocaulus viviparus</name>
    <name type="common">Bovine lungworm</name>
    <dbReference type="NCBI Taxonomy" id="29172"/>
    <lineage>
        <taxon>Eukaryota</taxon>
        <taxon>Metazoa</taxon>
        <taxon>Ecdysozoa</taxon>
        <taxon>Nematoda</taxon>
        <taxon>Chromadorea</taxon>
        <taxon>Rhabditida</taxon>
        <taxon>Rhabditina</taxon>
        <taxon>Rhabditomorpha</taxon>
        <taxon>Strongyloidea</taxon>
        <taxon>Metastrongylidae</taxon>
        <taxon>Dictyocaulus</taxon>
    </lineage>
</organism>
<name>A0A0D8XX52_DICVI</name>
<dbReference type="Proteomes" id="UP000053766">
    <property type="component" value="Unassembled WGS sequence"/>
</dbReference>
<dbReference type="AlphaFoldDB" id="A0A0D8XX52"/>
<evidence type="ECO:0000313" key="1">
    <source>
        <dbReference type="EMBL" id="KJH49090.1"/>
    </source>
</evidence>
<sequence length="202" mass="22952">MARATKSSVSGEMLRISKRPDGKLSIFACESERTSPSDMLRLRDGSVMLSAGHICTDHFSEECFRVFNFNKAAIEALGMPSVVSPGVRLTPSKKWFLFRRIFETSRANCRSSLLEPVMKWSSWTDRNVYLAYHGCEPPPRTPRKRPCEDISTQFGSSDNRNVSSNILHNLPNWRIVESSSKYPLSAKAIFLPIVRCFHIQSY</sequence>
<dbReference type="STRING" id="29172.A0A0D8XX52"/>
<reference evidence="2" key="2">
    <citation type="journal article" date="2016" name="Sci. Rep.">
        <title>Dictyocaulus viviparus genome, variome and transcriptome elucidate lungworm biology and support future intervention.</title>
        <authorList>
            <person name="McNulty S.N."/>
            <person name="Strube C."/>
            <person name="Rosa B.A."/>
            <person name="Martin J.C."/>
            <person name="Tyagi R."/>
            <person name="Choi Y.J."/>
            <person name="Wang Q."/>
            <person name="Hallsworth Pepin K."/>
            <person name="Zhang X."/>
            <person name="Ozersky P."/>
            <person name="Wilson R.K."/>
            <person name="Sternberg P.W."/>
            <person name="Gasser R.B."/>
            <person name="Mitreva M."/>
        </authorList>
    </citation>
    <scope>NUCLEOTIDE SEQUENCE [LARGE SCALE GENOMIC DNA]</scope>
    <source>
        <strain evidence="2">HannoverDv2000</strain>
    </source>
</reference>
<evidence type="ECO:0008006" key="3">
    <source>
        <dbReference type="Google" id="ProtNLM"/>
    </source>
</evidence>
<accession>A0A0D8XX52</accession>
<proteinExistence type="predicted"/>
<keyword evidence="2" id="KW-1185">Reference proteome</keyword>
<gene>
    <name evidence="1" type="ORF">DICVIV_04797</name>
</gene>
<dbReference type="EMBL" id="KN716246">
    <property type="protein sequence ID" value="KJH49090.1"/>
    <property type="molecule type" value="Genomic_DNA"/>
</dbReference>
<reference evidence="1 2" key="1">
    <citation type="submission" date="2013-11" db="EMBL/GenBank/DDBJ databases">
        <title>Draft genome of the bovine lungworm Dictyocaulus viviparus.</title>
        <authorList>
            <person name="Mitreva M."/>
        </authorList>
    </citation>
    <scope>NUCLEOTIDE SEQUENCE [LARGE SCALE GENOMIC DNA]</scope>
    <source>
        <strain evidence="1 2">HannoverDv2000</strain>
    </source>
</reference>
<protein>
    <recommendedName>
        <fullName evidence="3">THAP-type domain-containing protein</fullName>
    </recommendedName>
</protein>
<evidence type="ECO:0000313" key="2">
    <source>
        <dbReference type="Proteomes" id="UP000053766"/>
    </source>
</evidence>